<reference evidence="3" key="1">
    <citation type="journal article" date="2012" name="BMC Genomics">
        <title>Genome sequence of the necrotrophic fungus Penicillium digitatum, the main postharvest pathogen of citrus.</title>
        <authorList>
            <person name="Marcet-Houben M."/>
            <person name="Ballester A.-R."/>
            <person name="de la Fuente B."/>
            <person name="Harries E."/>
            <person name="Marcos J.F."/>
            <person name="Gonzalez-Candelas L."/>
            <person name="Gabaldon T."/>
        </authorList>
    </citation>
    <scope>NUCLEOTIDE SEQUENCE [LARGE SCALE GENOMIC DNA]</scope>
    <source>
        <strain evidence="3">Pd1 / CECT 20795</strain>
    </source>
</reference>
<dbReference type="OrthoDB" id="4354971at2759"/>
<dbReference type="VEuPathDB" id="FungiDB:PDIP_44030"/>
<dbReference type="Proteomes" id="UP000009886">
    <property type="component" value="Unassembled WGS sequence"/>
</dbReference>
<dbReference type="EMBL" id="AKCU01000308">
    <property type="protein sequence ID" value="EKV14359.1"/>
    <property type="molecule type" value="Genomic_DNA"/>
</dbReference>
<dbReference type="AlphaFoldDB" id="K9FZ21"/>
<name>K9FZ21_PEND1</name>
<feature type="region of interest" description="Disordered" evidence="1">
    <location>
        <begin position="89"/>
        <end position="120"/>
    </location>
</feature>
<feature type="compositionally biased region" description="Basic and acidic residues" evidence="1">
    <location>
        <begin position="92"/>
        <end position="104"/>
    </location>
</feature>
<evidence type="ECO:0000313" key="3">
    <source>
        <dbReference type="Proteomes" id="UP000009886"/>
    </source>
</evidence>
<dbReference type="HOGENOM" id="CLU_2050419_0_0_1"/>
<evidence type="ECO:0000256" key="1">
    <source>
        <dbReference type="SAM" id="MobiDB-lite"/>
    </source>
</evidence>
<accession>K9FZ21</accession>
<dbReference type="KEGG" id="pdp:PDIP_44030"/>
<gene>
    <name evidence="2" type="ORF">PDIP_44030</name>
</gene>
<proteinExistence type="predicted"/>
<protein>
    <submittedName>
        <fullName evidence="2">Uncharacterized protein</fullName>
    </submittedName>
</protein>
<evidence type="ECO:0000313" key="2">
    <source>
        <dbReference type="EMBL" id="EKV14359.1"/>
    </source>
</evidence>
<sequence>MPNTVQELEVPESSQKTLQPRLFDDVAKESLIKAGKSDADLVAGLEDQLPATEINRKPPSEDTDMAFVPKIDPTEPWIKAEKPDTDLAASIHKQDAATDVKEDPSCDDIEMPLAPQARSN</sequence>
<organism evidence="2 3">
    <name type="scientific">Penicillium digitatum (strain Pd1 / CECT 20795)</name>
    <name type="common">Green mold</name>
    <dbReference type="NCBI Taxonomy" id="1170230"/>
    <lineage>
        <taxon>Eukaryota</taxon>
        <taxon>Fungi</taxon>
        <taxon>Dikarya</taxon>
        <taxon>Ascomycota</taxon>
        <taxon>Pezizomycotina</taxon>
        <taxon>Eurotiomycetes</taxon>
        <taxon>Eurotiomycetidae</taxon>
        <taxon>Eurotiales</taxon>
        <taxon>Aspergillaceae</taxon>
        <taxon>Penicillium</taxon>
    </lineage>
</organism>
<comment type="caution">
    <text evidence="2">The sequence shown here is derived from an EMBL/GenBank/DDBJ whole genome shotgun (WGS) entry which is preliminary data.</text>
</comment>